<dbReference type="AlphaFoldDB" id="A0A328VHL5"/>
<accession>A0A328VHL5</accession>
<dbReference type="Proteomes" id="UP000248706">
    <property type="component" value="Unassembled WGS sequence"/>
</dbReference>
<feature type="region of interest" description="Disordered" evidence="1">
    <location>
        <begin position="21"/>
        <end position="55"/>
    </location>
</feature>
<evidence type="ECO:0000256" key="1">
    <source>
        <dbReference type="SAM" id="MobiDB-lite"/>
    </source>
</evidence>
<keyword evidence="2" id="KW-0812">Transmembrane</keyword>
<comment type="caution">
    <text evidence="3">The sequence shown here is derived from an EMBL/GenBank/DDBJ whole genome shotgun (WGS) entry which is preliminary data.</text>
</comment>
<evidence type="ECO:0000313" key="4">
    <source>
        <dbReference type="Proteomes" id="UP000248706"/>
    </source>
</evidence>
<proteinExistence type="predicted"/>
<organism evidence="3 4">
    <name type="scientific">Thermogemmatispora tikiterensis</name>
    <dbReference type="NCBI Taxonomy" id="1825093"/>
    <lineage>
        <taxon>Bacteria</taxon>
        <taxon>Bacillati</taxon>
        <taxon>Chloroflexota</taxon>
        <taxon>Ktedonobacteria</taxon>
        <taxon>Thermogemmatisporales</taxon>
        <taxon>Thermogemmatisporaceae</taxon>
        <taxon>Thermogemmatispora</taxon>
    </lineage>
</organism>
<sequence>MWSIDPDNGRLPDLHAGSNGHANGQIAYGSPEPPWTVTADKSSWSPPAPPASGGRRRARRRLLLVALAATLLLALIAGAAFYYGSALHSTPEKSLAAFCSALSQGDPGSAYRYLDSALQRQASFLVFSGVLGKTERCSYEALHVRGTTATAVLRLTRAGQLQTQQVSLNEQGGIWLISEDETLTALPRSLSALCSGLEKGKAEAAYAKLTPLFQRHVSLGLFRLLVDGITSCSSQLERVAPTQAKALVVVRYQLEAQPEQGTALLVPAMDDWLIDALSSLSTPERSLLSFCKALQQGTYSIAYELLSLDFQAHFGSLRQFVNIVSPVIKSNGGIKSCSVGAVQKRADRFMVDGVITYANGKTETDEDELVLEADLWRLNSLS</sequence>
<keyword evidence="2" id="KW-1133">Transmembrane helix</keyword>
<dbReference type="OrthoDB" id="9820706at2"/>
<dbReference type="EMBL" id="MCIF01000002">
    <property type="protein sequence ID" value="RAQ97438.1"/>
    <property type="molecule type" value="Genomic_DNA"/>
</dbReference>
<evidence type="ECO:0000256" key="2">
    <source>
        <dbReference type="SAM" id="Phobius"/>
    </source>
</evidence>
<keyword evidence="2" id="KW-0472">Membrane</keyword>
<gene>
    <name evidence="3" type="ORF">A4R35_18010</name>
</gene>
<dbReference type="RefSeq" id="WP_112431799.1">
    <property type="nucleotide sequence ID" value="NZ_MCIF01000002.1"/>
</dbReference>
<reference evidence="3 4" key="1">
    <citation type="submission" date="2016-08" db="EMBL/GenBank/DDBJ databases">
        <title>Analysis of Carbohydrate Active Enzymes in Thermogemmatispora T81 Reveals Carbohydrate Degradation Ability.</title>
        <authorList>
            <person name="Tomazini A."/>
            <person name="Lal S."/>
            <person name="Stott M."/>
            <person name="Henrissat B."/>
            <person name="Polikarpov I."/>
            <person name="Sparling R."/>
            <person name="Levin D.B."/>
        </authorList>
    </citation>
    <scope>NUCLEOTIDE SEQUENCE [LARGE SCALE GENOMIC DNA]</scope>
    <source>
        <strain evidence="3 4">T81</strain>
    </source>
</reference>
<name>A0A328VHL5_9CHLR</name>
<evidence type="ECO:0000313" key="3">
    <source>
        <dbReference type="EMBL" id="RAQ97438.1"/>
    </source>
</evidence>
<dbReference type="Gene3D" id="3.10.450.50">
    <property type="match status" value="1"/>
</dbReference>
<protein>
    <submittedName>
        <fullName evidence="3">Uncharacterized protein</fullName>
    </submittedName>
</protein>
<feature type="transmembrane region" description="Helical" evidence="2">
    <location>
        <begin position="62"/>
        <end position="84"/>
    </location>
</feature>
<keyword evidence="4" id="KW-1185">Reference proteome</keyword>